<evidence type="ECO:0000256" key="1">
    <source>
        <dbReference type="SAM" id="Phobius"/>
    </source>
</evidence>
<sequence>MTFVPAHEQTPPAGWYGDPSDPTALRWWSGAGWTEYTAPRPPDQPVQPVRPPRPPRKWIGRFGGWIIVGCSAFIWLWLFGSSLLLGAIAPHAKDDAPAVLSPYLLVTGAATAAAAILYTMAYRLRPEDRLSASRLVIIAGVGGLAATLVAGPINSIIDVLSGGTAAHPSGVALVCAGVVEELVKISAAVVLAWRLPVKDARIGLFVGGAVGLGFSVIENLGYLQEAFARGQENGMGFGVFLVTTIGRQLTGPFLHPVFSALLGAAVFGAARAGRFRLTWSVVLAYLAVATAHGVFNGAAWLAQVLPWPEAVRGLLLLLFDLVFVVASGLTWWAIARRIRRTTEARRAADDLSA</sequence>
<dbReference type="InterPro" id="IPR026898">
    <property type="entry name" value="PrsW"/>
</dbReference>
<feature type="transmembrane region" description="Helical" evidence="1">
    <location>
        <begin position="200"/>
        <end position="217"/>
    </location>
</feature>
<evidence type="ECO:0000259" key="2">
    <source>
        <dbReference type="Pfam" id="PF10708"/>
    </source>
</evidence>
<accession>A0ABT8IZ87</accession>
<dbReference type="GO" id="GO:0008233">
    <property type="term" value="F:peptidase activity"/>
    <property type="evidence" value="ECO:0007669"/>
    <property type="project" value="UniProtKB-KW"/>
</dbReference>
<evidence type="ECO:0000313" key="3">
    <source>
        <dbReference type="EMBL" id="MDN4598136.1"/>
    </source>
</evidence>
<feature type="transmembrane region" description="Helical" evidence="1">
    <location>
        <begin position="132"/>
        <end position="151"/>
    </location>
</feature>
<keyword evidence="3" id="KW-0378">Hydrolase</keyword>
<keyword evidence="1" id="KW-1133">Transmembrane helix</keyword>
<dbReference type="Pfam" id="PF10708">
    <property type="entry name" value="DUF2510"/>
    <property type="match status" value="1"/>
</dbReference>
<keyword evidence="1" id="KW-0472">Membrane</keyword>
<dbReference type="GO" id="GO:0006508">
    <property type="term" value="P:proteolysis"/>
    <property type="evidence" value="ECO:0007669"/>
    <property type="project" value="UniProtKB-KW"/>
</dbReference>
<proteinExistence type="predicted"/>
<dbReference type="EC" id="3.4.-.-" evidence="3"/>
<organism evidence="3 4">
    <name type="scientific">Leifsonia virtsii</name>
    <dbReference type="NCBI Taxonomy" id="3035915"/>
    <lineage>
        <taxon>Bacteria</taxon>
        <taxon>Bacillati</taxon>
        <taxon>Actinomycetota</taxon>
        <taxon>Actinomycetes</taxon>
        <taxon>Micrococcales</taxon>
        <taxon>Microbacteriaceae</taxon>
        <taxon>Leifsonia</taxon>
    </lineage>
</organism>
<dbReference type="PANTHER" id="PTHR36844:SF1">
    <property type="entry name" value="PROTEASE PRSW"/>
    <property type="match status" value="1"/>
</dbReference>
<keyword evidence="3" id="KW-0645">Protease</keyword>
<dbReference type="InterPro" id="IPR018929">
    <property type="entry name" value="DUF2510"/>
</dbReference>
<keyword evidence="4" id="KW-1185">Reference proteome</keyword>
<name>A0ABT8IZ87_9MICO</name>
<protein>
    <submittedName>
        <fullName evidence="3">PrsW family glutamic-type intramembrane protease</fullName>
        <ecNumber evidence="3">3.4.-.-</ecNumber>
    </submittedName>
</protein>
<feature type="transmembrane region" description="Helical" evidence="1">
    <location>
        <begin position="100"/>
        <end position="120"/>
    </location>
</feature>
<dbReference type="Proteomes" id="UP001174210">
    <property type="component" value="Unassembled WGS sequence"/>
</dbReference>
<feature type="transmembrane region" description="Helical" evidence="1">
    <location>
        <begin position="314"/>
        <end position="335"/>
    </location>
</feature>
<dbReference type="Pfam" id="PF13367">
    <property type="entry name" value="PrsW-protease"/>
    <property type="match status" value="1"/>
</dbReference>
<comment type="caution">
    <text evidence="3">The sequence shown here is derived from an EMBL/GenBank/DDBJ whole genome shotgun (WGS) entry which is preliminary data.</text>
</comment>
<dbReference type="RefSeq" id="WP_301219483.1">
    <property type="nucleotide sequence ID" value="NZ_JAROCB010000003.1"/>
</dbReference>
<dbReference type="PANTHER" id="PTHR36844">
    <property type="entry name" value="PROTEASE PRSW"/>
    <property type="match status" value="1"/>
</dbReference>
<keyword evidence="1" id="KW-0812">Transmembrane</keyword>
<feature type="transmembrane region" description="Helical" evidence="1">
    <location>
        <begin position="62"/>
        <end position="88"/>
    </location>
</feature>
<feature type="transmembrane region" description="Helical" evidence="1">
    <location>
        <begin position="282"/>
        <end position="302"/>
    </location>
</feature>
<reference evidence="3" key="1">
    <citation type="submission" date="2023-03" db="EMBL/GenBank/DDBJ databases">
        <title>MT1 and MT2 Draft Genomes of Novel Species.</title>
        <authorList>
            <person name="Venkateswaran K."/>
        </authorList>
    </citation>
    <scope>NUCLEOTIDE SEQUENCE</scope>
    <source>
        <strain evidence="3">F6_8S_P_1A</strain>
    </source>
</reference>
<gene>
    <name evidence="3" type="ORF">P5G59_13360</name>
</gene>
<dbReference type="EMBL" id="JAROCB010000003">
    <property type="protein sequence ID" value="MDN4598136.1"/>
    <property type="molecule type" value="Genomic_DNA"/>
</dbReference>
<evidence type="ECO:0000313" key="4">
    <source>
        <dbReference type="Proteomes" id="UP001174210"/>
    </source>
</evidence>
<feature type="domain" description="DUF2510" evidence="2">
    <location>
        <begin position="13"/>
        <end position="45"/>
    </location>
</feature>